<dbReference type="SUPFAM" id="SSF53474">
    <property type="entry name" value="alpha/beta-Hydrolases"/>
    <property type="match status" value="1"/>
</dbReference>
<dbReference type="InterPro" id="IPR000801">
    <property type="entry name" value="Esterase-like"/>
</dbReference>
<dbReference type="Pfam" id="PF00756">
    <property type="entry name" value="Esterase"/>
    <property type="match status" value="1"/>
</dbReference>
<evidence type="ECO:0000256" key="1">
    <source>
        <dbReference type="ARBA" id="ARBA00005622"/>
    </source>
</evidence>
<name>A0A9E8RV83_9BACI</name>
<dbReference type="KEGG" id="faf:OE104_11410"/>
<evidence type="ECO:0000313" key="4">
    <source>
        <dbReference type="Proteomes" id="UP001164718"/>
    </source>
</evidence>
<dbReference type="InterPro" id="IPR029058">
    <property type="entry name" value="AB_hydrolase_fold"/>
</dbReference>
<dbReference type="AlphaFoldDB" id="A0A9E8RV83"/>
<comment type="similarity">
    <text evidence="1">Belongs to the esterase D family.</text>
</comment>
<keyword evidence="4" id="KW-1185">Reference proteome</keyword>
<proteinExistence type="inferred from homology"/>
<dbReference type="GO" id="GO:0016788">
    <property type="term" value="F:hydrolase activity, acting on ester bonds"/>
    <property type="evidence" value="ECO:0007669"/>
    <property type="project" value="TreeGrafter"/>
</dbReference>
<protein>
    <submittedName>
        <fullName evidence="3">Alpha/beta hydrolase-fold protein</fullName>
    </submittedName>
</protein>
<dbReference type="EMBL" id="CP106878">
    <property type="protein sequence ID" value="WAA09181.1"/>
    <property type="molecule type" value="Genomic_DNA"/>
</dbReference>
<keyword evidence="2 3" id="KW-0378">Hydrolase</keyword>
<evidence type="ECO:0000313" key="3">
    <source>
        <dbReference type="EMBL" id="WAA09181.1"/>
    </source>
</evidence>
<organism evidence="3 4">
    <name type="scientific">Fervidibacillus albus</name>
    <dbReference type="NCBI Taxonomy" id="2980026"/>
    <lineage>
        <taxon>Bacteria</taxon>
        <taxon>Bacillati</taxon>
        <taxon>Bacillota</taxon>
        <taxon>Bacilli</taxon>
        <taxon>Bacillales</taxon>
        <taxon>Bacillaceae</taxon>
        <taxon>Fervidibacillus</taxon>
    </lineage>
</organism>
<accession>A0A9E8RV83</accession>
<dbReference type="InterPro" id="IPR052558">
    <property type="entry name" value="Siderophore_Hydrolase_D"/>
</dbReference>
<dbReference type="Gene3D" id="3.40.50.1820">
    <property type="entry name" value="alpha/beta hydrolase"/>
    <property type="match status" value="1"/>
</dbReference>
<dbReference type="Proteomes" id="UP001164718">
    <property type="component" value="Chromosome"/>
</dbReference>
<evidence type="ECO:0000256" key="2">
    <source>
        <dbReference type="ARBA" id="ARBA00022801"/>
    </source>
</evidence>
<gene>
    <name evidence="3" type="ORF">OE104_11410</name>
</gene>
<reference evidence="3" key="1">
    <citation type="submission" date="2022-09" db="EMBL/GenBank/DDBJ databases">
        <title>Complete Genomes of Fervidibacillus albus and Fervidibacillus halotolerans isolated from tidal flat sediments.</title>
        <authorList>
            <person name="Kwon K.K."/>
            <person name="Yang S.-H."/>
            <person name="Park M.J."/>
            <person name="Oh H.-M."/>
        </authorList>
    </citation>
    <scope>NUCLEOTIDE SEQUENCE</scope>
    <source>
        <strain evidence="3">MEBiC13591</strain>
    </source>
</reference>
<dbReference type="PANTHER" id="PTHR40841:SF2">
    <property type="entry name" value="SIDEROPHORE-DEGRADING ESTERASE (EUROFUNG)"/>
    <property type="match status" value="1"/>
</dbReference>
<sequence>MLVSSIHSKYTNADYDINVFMPDSEVPIDGFPVIYVLDGLSYYSFARDTIRLQYINSKKTGIIPAIIVGIGHKKNEMRQRRFIDFTGPAEQLIVPHHAKGKIPEEYGGAEQFLSFIENELKPLVEQKYSINKREQSLFGHSLGGYFALWCQFTHPSLFQNYIAISPSVWWNEKELLNMCTTYCMEKKHSNRHTFIGVGEKEGFMVDDAQEIVKILLSHQHSTEYYVAPEENHASVVPTVISRAFRFVLTKNQ</sequence>
<dbReference type="PANTHER" id="PTHR40841">
    <property type="entry name" value="SIDEROPHORE TRIACETYLFUSARININE C ESTERASE"/>
    <property type="match status" value="1"/>
</dbReference>